<comment type="caution">
    <text evidence="2">The sequence shown here is derived from an EMBL/GenBank/DDBJ whole genome shotgun (WGS) entry which is preliminary data.</text>
</comment>
<dbReference type="InterPro" id="IPR002636">
    <property type="entry name" value="DUF29"/>
</dbReference>
<sequence length="199" mass="23339">MKIRRPTDEEEAAIQRGIAADPDNPERTAEGFAQLRPFPEVMKERAMTTGYKQDFAAWATHQAKLLREKRFHELDLENLIEEVGDIPHHMSRELEWHMESLLPTMLRWHCFEGLRNQQWQEKIGEHRTWIVSVIEDSSSLIAEIPELIEHSWLSATLDVHKSLGLNFDLMPKTCPWTVEQILSIEGYYLPDEKGWRELP</sequence>
<dbReference type="AlphaFoldDB" id="A0A158KBN9"/>
<dbReference type="PANTHER" id="PTHR34235">
    <property type="entry name" value="SLR1203 PROTEIN-RELATED"/>
    <property type="match status" value="1"/>
</dbReference>
<dbReference type="RefSeq" id="WP_087659141.1">
    <property type="nucleotide sequence ID" value="NZ_FCOL02000045.1"/>
</dbReference>
<name>A0A158KBN9_9BURK</name>
<accession>A0A158KBN9</accession>
<evidence type="ECO:0008006" key="4">
    <source>
        <dbReference type="Google" id="ProtNLM"/>
    </source>
</evidence>
<dbReference type="Proteomes" id="UP000054925">
    <property type="component" value="Unassembled WGS sequence"/>
</dbReference>
<dbReference type="OrthoDB" id="425753at2"/>
<reference evidence="2" key="1">
    <citation type="submission" date="2016-01" db="EMBL/GenBank/DDBJ databases">
        <authorList>
            <person name="Peeters C."/>
        </authorList>
    </citation>
    <scope>NUCLEOTIDE SEQUENCE [LARGE SCALE GENOMIC DNA]</scope>
    <source>
        <strain evidence="2">LMG 22937</strain>
    </source>
</reference>
<gene>
    <name evidence="2" type="ORF">AWB67_05288</name>
</gene>
<evidence type="ECO:0000313" key="2">
    <source>
        <dbReference type="EMBL" id="SAL78568.1"/>
    </source>
</evidence>
<organism evidence="2 3">
    <name type="scientific">Caballeronia terrestris</name>
    <dbReference type="NCBI Taxonomy" id="1226301"/>
    <lineage>
        <taxon>Bacteria</taxon>
        <taxon>Pseudomonadati</taxon>
        <taxon>Pseudomonadota</taxon>
        <taxon>Betaproteobacteria</taxon>
        <taxon>Burkholderiales</taxon>
        <taxon>Burkholderiaceae</taxon>
        <taxon>Caballeronia</taxon>
    </lineage>
</organism>
<dbReference type="Pfam" id="PF01724">
    <property type="entry name" value="DUF29"/>
    <property type="match status" value="1"/>
</dbReference>
<evidence type="ECO:0000256" key="1">
    <source>
        <dbReference type="SAM" id="MobiDB-lite"/>
    </source>
</evidence>
<keyword evidence="3" id="KW-1185">Reference proteome</keyword>
<dbReference type="Gene3D" id="1.20.1220.20">
    <property type="entry name" value="Uncharcterised protein PF01724"/>
    <property type="match status" value="1"/>
</dbReference>
<evidence type="ECO:0000313" key="3">
    <source>
        <dbReference type="Proteomes" id="UP000054925"/>
    </source>
</evidence>
<proteinExistence type="predicted"/>
<dbReference type="EMBL" id="FCOL02000045">
    <property type="protein sequence ID" value="SAL78568.1"/>
    <property type="molecule type" value="Genomic_DNA"/>
</dbReference>
<protein>
    <recommendedName>
        <fullName evidence="4">DUF29 domain-containing protein</fullName>
    </recommendedName>
</protein>
<feature type="region of interest" description="Disordered" evidence="1">
    <location>
        <begin position="1"/>
        <end position="28"/>
    </location>
</feature>